<reference evidence="1" key="1">
    <citation type="submission" date="2020-05" db="EMBL/GenBank/DDBJ databases">
        <authorList>
            <person name="Chiriac C."/>
            <person name="Salcher M."/>
            <person name="Ghai R."/>
            <person name="Kavagutti S V."/>
        </authorList>
    </citation>
    <scope>NUCLEOTIDE SEQUENCE</scope>
</reference>
<accession>A0A6J7FZR1</accession>
<evidence type="ECO:0000313" key="1">
    <source>
        <dbReference type="EMBL" id="CAB4901181.1"/>
    </source>
</evidence>
<sequence>MTHLRLTMAAVDYDRFRGLQDGRVSVEGIDLEIVPLEVEEIFYRQMKYSEFDVSEMSLSSYVASIGRDTFPYIAIPAFPSRYFRHQSMFVRSDSGITKPEELIGRRVGVPEYQITAGVWQRGILADDYGVQAQDIEWFSGGVESPGRDEKQAISLPNGVTVHPIAAGETLSKLVLEKKLDALLTAHVPHIFYETDKLRRLFPDYKAVEKDYFRRTKIFPIMHVMVIRQEILAREPWVARSLLKAFEEALQLARADLMYRSSLKIMLPWLAEHVSETVDALGDNFWTYGIDPNRHVLEAFLRYSFEQGLAQRQFSPEEIFFPSTASSFVI</sequence>
<protein>
    <submittedName>
        <fullName evidence="1">Unannotated protein</fullName>
    </submittedName>
</protein>
<organism evidence="1">
    <name type="scientific">freshwater metagenome</name>
    <dbReference type="NCBI Taxonomy" id="449393"/>
    <lineage>
        <taxon>unclassified sequences</taxon>
        <taxon>metagenomes</taxon>
        <taxon>ecological metagenomes</taxon>
    </lineage>
</organism>
<dbReference type="Gene3D" id="3.40.190.10">
    <property type="entry name" value="Periplasmic binding protein-like II"/>
    <property type="match status" value="1"/>
</dbReference>
<dbReference type="EMBL" id="CAFBMB010000066">
    <property type="protein sequence ID" value="CAB4901181.1"/>
    <property type="molecule type" value="Genomic_DNA"/>
</dbReference>
<gene>
    <name evidence="1" type="ORF">UFOPK3516_00947</name>
</gene>
<proteinExistence type="predicted"/>
<name>A0A6J7FZR1_9ZZZZ</name>
<dbReference type="AlphaFoldDB" id="A0A6J7FZR1"/>
<dbReference type="SUPFAM" id="SSF53850">
    <property type="entry name" value="Periplasmic binding protein-like II"/>
    <property type="match status" value="1"/>
</dbReference>